<gene>
    <name evidence="1" type="ORF">KPC_2786</name>
</gene>
<organism evidence="1 2">
    <name type="scientific">Acinetobacter stercoris</name>
    <dbReference type="NCBI Taxonomy" id="2126983"/>
    <lineage>
        <taxon>Bacteria</taxon>
        <taxon>Pseudomonadati</taxon>
        <taxon>Pseudomonadota</taxon>
        <taxon>Gammaproteobacteria</taxon>
        <taxon>Moraxellales</taxon>
        <taxon>Moraxellaceae</taxon>
        <taxon>Acinetobacter</taxon>
    </lineage>
</organism>
<evidence type="ECO:0000313" key="1">
    <source>
        <dbReference type="EMBL" id="SPL71608.1"/>
    </source>
</evidence>
<dbReference type="AlphaFoldDB" id="A0A2U3N1S0"/>
<proteinExistence type="predicted"/>
<accession>A0A2U3N1S0</accession>
<dbReference type="EMBL" id="OOGT01000154">
    <property type="protein sequence ID" value="SPL71608.1"/>
    <property type="molecule type" value="Genomic_DNA"/>
</dbReference>
<reference evidence="2" key="1">
    <citation type="submission" date="2018-03" db="EMBL/GenBank/DDBJ databases">
        <authorList>
            <person name="Blom J."/>
        </authorList>
    </citation>
    <scope>NUCLEOTIDE SEQUENCE [LARGE SCALE GENOMIC DNA]</scope>
    <source>
        <strain evidence="2">KPC-SM-21</strain>
    </source>
</reference>
<dbReference type="Proteomes" id="UP000245974">
    <property type="component" value="Unassembled WGS sequence"/>
</dbReference>
<name>A0A2U3N1S0_9GAMM</name>
<sequence>MQCNDELTRQESFINSIARTPLLFKIEVIDHEKKYLHLKMPDGKNHIFQATNKMNDLTQINHIDHK</sequence>
<dbReference type="InParanoid" id="A0A2U3N1S0"/>
<protein>
    <submittedName>
        <fullName evidence="1">Uncharacterized protein</fullName>
    </submittedName>
</protein>
<keyword evidence="2" id="KW-1185">Reference proteome</keyword>
<evidence type="ECO:0000313" key="2">
    <source>
        <dbReference type="Proteomes" id="UP000245974"/>
    </source>
</evidence>